<sequence length="72" mass="8062">MAQEQNYTVSYKIDVEATQGTRQVQDFANAVKSLLIAKNDITPALTNIKNMMSEIDRVFRTKSGKNGIITLK</sequence>
<dbReference type="AlphaFoldDB" id="A0A069D2A8"/>
<organism evidence="1 2">
    <name type="scientific">Bacteroides graminisolvens DSM 19988 = JCM 15093</name>
    <dbReference type="NCBI Taxonomy" id="1121097"/>
    <lineage>
        <taxon>Bacteria</taxon>
        <taxon>Pseudomonadati</taxon>
        <taxon>Bacteroidota</taxon>
        <taxon>Bacteroidia</taxon>
        <taxon>Bacteroidales</taxon>
        <taxon>Bacteroidaceae</taxon>
        <taxon>Bacteroides</taxon>
    </lineage>
</organism>
<dbReference type="RefSeq" id="WP_226992493.1">
    <property type="nucleotide sequence ID" value="NZ_BAJS01000008.1"/>
</dbReference>
<accession>A0A069D2A8</accession>
<keyword evidence="2" id="KW-1185">Reference proteome</keyword>
<protein>
    <submittedName>
        <fullName evidence="1">Uncharacterized protein</fullName>
    </submittedName>
</protein>
<evidence type="ECO:0000313" key="2">
    <source>
        <dbReference type="Proteomes" id="UP000027601"/>
    </source>
</evidence>
<gene>
    <name evidence="1" type="ORF">JCM15093_1707</name>
</gene>
<evidence type="ECO:0000313" key="1">
    <source>
        <dbReference type="EMBL" id="GAK36537.1"/>
    </source>
</evidence>
<dbReference type="Proteomes" id="UP000027601">
    <property type="component" value="Unassembled WGS sequence"/>
</dbReference>
<proteinExistence type="predicted"/>
<comment type="caution">
    <text evidence="1">The sequence shown here is derived from an EMBL/GenBank/DDBJ whole genome shotgun (WGS) entry which is preliminary data.</text>
</comment>
<reference evidence="1 2" key="1">
    <citation type="journal article" date="2015" name="Microbes Environ.">
        <title>Distribution and evolution of nitrogen fixation genes in the phylum bacteroidetes.</title>
        <authorList>
            <person name="Inoue J."/>
            <person name="Oshima K."/>
            <person name="Suda W."/>
            <person name="Sakamoto M."/>
            <person name="Iino T."/>
            <person name="Noda S."/>
            <person name="Hongoh Y."/>
            <person name="Hattori M."/>
            <person name="Ohkuma M."/>
        </authorList>
    </citation>
    <scope>NUCLEOTIDE SEQUENCE [LARGE SCALE GENOMIC DNA]</scope>
    <source>
        <strain evidence="1 2">JCM 15093</strain>
    </source>
</reference>
<dbReference type="EMBL" id="BAJS01000008">
    <property type="protein sequence ID" value="GAK36537.1"/>
    <property type="molecule type" value="Genomic_DNA"/>
</dbReference>
<name>A0A069D2A8_9BACE</name>